<proteinExistence type="predicted"/>
<dbReference type="AlphaFoldDB" id="X1QSM0"/>
<comment type="caution">
    <text evidence="1">The sequence shown here is derived from an EMBL/GenBank/DDBJ whole genome shotgun (WGS) entry which is preliminary data.</text>
</comment>
<gene>
    <name evidence="1" type="ORF">S06H3_39838</name>
</gene>
<dbReference type="EMBL" id="BARV01024400">
    <property type="protein sequence ID" value="GAI46264.1"/>
    <property type="molecule type" value="Genomic_DNA"/>
</dbReference>
<name>X1QSM0_9ZZZZ</name>
<reference evidence="1" key="1">
    <citation type="journal article" date="2014" name="Front. Microbiol.">
        <title>High frequency of phylogenetically diverse reductive dehalogenase-homologous genes in deep subseafloor sedimentary metagenomes.</title>
        <authorList>
            <person name="Kawai M."/>
            <person name="Futagami T."/>
            <person name="Toyoda A."/>
            <person name="Takaki Y."/>
            <person name="Nishi S."/>
            <person name="Hori S."/>
            <person name="Arai W."/>
            <person name="Tsubouchi T."/>
            <person name="Morono Y."/>
            <person name="Uchiyama I."/>
            <person name="Ito T."/>
            <person name="Fujiyama A."/>
            <person name="Inagaki F."/>
            <person name="Takami H."/>
        </authorList>
    </citation>
    <scope>NUCLEOTIDE SEQUENCE</scope>
    <source>
        <strain evidence="1">Expedition CK06-06</strain>
    </source>
</reference>
<protein>
    <submittedName>
        <fullName evidence="1">Uncharacterized protein</fullName>
    </submittedName>
</protein>
<feature type="non-terminal residue" evidence="1">
    <location>
        <position position="1"/>
    </location>
</feature>
<accession>X1QSM0</accession>
<sequence length="51" mass="5887">PYFHPWLNMKLYLEGNHVMLSGNGIAYPIQAKRIILGYFALLLKAQDIIQI</sequence>
<organism evidence="1">
    <name type="scientific">marine sediment metagenome</name>
    <dbReference type="NCBI Taxonomy" id="412755"/>
    <lineage>
        <taxon>unclassified sequences</taxon>
        <taxon>metagenomes</taxon>
        <taxon>ecological metagenomes</taxon>
    </lineage>
</organism>
<evidence type="ECO:0000313" key="1">
    <source>
        <dbReference type="EMBL" id="GAI46264.1"/>
    </source>
</evidence>